<dbReference type="Proteomes" id="UP000284403">
    <property type="component" value="Unassembled WGS sequence"/>
</dbReference>
<evidence type="ECO:0000256" key="1">
    <source>
        <dbReference type="SAM" id="MobiDB-lite"/>
    </source>
</evidence>
<gene>
    <name evidence="2" type="ORF">Tco025E_01370</name>
</gene>
<dbReference type="RefSeq" id="XP_029231613.1">
    <property type="nucleotide sequence ID" value="XM_029368308.1"/>
</dbReference>
<sequence length="384" mass="41074">MSDSCPPLEPITEEEAALLTEYGVRGPYDDLLGFPAASTCVFGYGGRNVFLTGAGPAGDNDGDNNPDEANAGAGQHVDPTWPLECVLLRHTNLLSSATATPLWDGVNGVLTDATKTALFMSPRHVSSVEGPEATAADAAASASASLEGEEDAVEAKGASPTANLNLHGESDAQLLATMDELLQEADNALARRVRHVDPMAEACVLERQRAAEEEERRWSPICSVITTNTTPRGSDSNFDDEGELNNGDGGAEAKSLFAYEFGPTAEEQLALREWDEVVLRCERQLEVALNNSVGGETGRGADDDAMDTAAAAFLSPPLRAAEVHDAAQTPATTHPPWMREQSRILESIATMETRNSELQTAAVQQLEEARQQRRRPRHSPAWAN</sequence>
<organism evidence="2 3">
    <name type="scientific">Trypanosoma conorhini</name>
    <dbReference type="NCBI Taxonomy" id="83891"/>
    <lineage>
        <taxon>Eukaryota</taxon>
        <taxon>Discoba</taxon>
        <taxon>Euglenozoa</taxon>
        <taxon>Kinetoplastea</taxon>
        <taxon>Metakinetoplastina</taxon>
        <taxon>Trypanosomatida</taxon>
        <taxon>Trypanosomatidae</taxon>
        <taxon>Trypanosoma</taxon>
    </lineage>
</organism>
<evidence type="ECO:0000313" key="2">
    <source>
        <dbReference type="EMBL" id="RNF26407.1"/>
    </source>
</evidence>
<protein>
    <submittedName>
        <fullName evidence="2">Uncharacterized protein</fullName>
    </submittedName>
</protein>
<name>A0A422Q902_9TRYP</name>
<comment type="caution">
    <text evidence="2">The sequence shown here is derived from an EMBL/GenBank/DDBJ whole genome shotgun (WGS) entry which is preliminary data.</text>
</comment>
<feature type="region of interest" description="Disordered" evidence="1">
    <location>
        <begin position="356"/>
        <end position="384"/>
    </location>
</feature>
<dbReference type="GeneID" id="40314981"/>
<proteinExistence type="predicted"/>
<evidence type="ECO:0000313" key="3">
    <source>
        <dbReference type="Proteomes" id="UP000284403"/>
    </source>
</evidence>
<dbReference type="AlphaFoldDB" id="A0A422Q902"/>
<accession>A0A422Q902</accession>
<keyword evidence="3" id="KW-1185">Reference proteome</keyword>
<reference evidence="2 3" key="1">
    <citation type="journal article" date="2018" name="BMC Genomics">
        <title>Genomic comparison of Trypanosoma conorhini and Trypanosoma rangeli to Trypanosoma cruzi strains of high and low virulence.</title>
        <authorList>
            <person name="Bradwell K.R."/>
            <person name="Koparde V.N."/>
            <person name="Matveyev A.V."/>
            <person name="Serrano M.G."/>
            <person name="Alves J.M."/>
            <person name="Parikh H."/>
            <person name="Huang B."/>
            <person name="Lee V."/>
            <person name="Espinosa-Alvarez O."/>
            <person name="Ortiz P.A."/>
            <person name="Costa-Martins A.G."/>
            <person name="Teixeira M.M."/>
            <person name="Buck G.A."/>
        </authorList>
    </citation>
    <scope>NUCLEOTIDE SEQUENCE [LARGE SCALE GENOMIC DNA]</scope>
    <source>
        <strain evidence="2 3">025E</strain>
    </source>
</reference>
<dbReference type="EMBL" id="MKKU01000043">
    <property type="protein sequence ID" value="RNF26407.1"/>
    <property type="molecule type" value="Genomic_DNA"/>
</dbReference>